<comment type="caution">
    <text evidence="12">The sequence shown here is derived from an EMBL/GenBank/DDBJ whole genome shotgun (WGS) entry which is preliminary data.</text>
</comment>
<dbReference type="EMBL" id="PCWM01000044">
    <property type="protein sequence ID" value="PIR03122.1"/>
    <property type="molecule type" value="Genomic_DNA"/>
</dbReference>
<evidence type="ECO:0000256" key="7">
    <source>
        <dbReference type="ARBA" id="ARBA00022960"/>
    </source>
</evidence>
<dbReference type="InterPro" id="IPR059100">
    <property type="entry name" value="TSP3_bac"/>
</dbReference>
<dbReference type="GO" id="GO:0005576">
    <property type="term" value="C:extracellular region"/>
    <property type="evidence" value="ECO:0007669"/>
    <property type="project" value="TreeGrafter"/>
</dbReference>
<dbReference type="InterPro" id="IPR038063">
    <property type="entry name" value="Transpep_catalytic_dom"/>
</dbReference>
<dbReference type="InterPro" id="IPR050979">
    <property type="entry name" value="LD-transpeptidase"/>
</dbReference>
<dbReference type="PROSITE" id="PS52029">
    <property type="entry name" value="LD_TPASE"/>
    <property type="match status" value="1"/>
</dbReference>
<comment type="pathway">
    <text evidence="2 10">Cell wall biogenesis; peptidoglycan biosynthesis.</text>
</comment>
<accession>A0A2H0N2J2</accession>
<dbReference type="Proteomes" id="UP000229782">
    <property type="component" value="Unassembled WGS sequence"/>
</dbReference>
<comment type="subcellular location">
    <subcellularLocation>
        <location evidence="1">Secreted</location>
    </subcellularLocation>
</comment>
<evidence type="ECO:0000256" key="3">
    <source>
        <dbReference type="ARBA" id="ARBA00022525"/>
    </source>
</evidence>
<dbReference type="Gene3D" id="2.40.440.10">
    <property type="entry name" value="L,D-transpeptidase catalytic domain-like"/>
    <property type="match status" value="1"/>
</dbReference>
<dbReference type="GO" id="GO:0008360">
    <property type="term" value="P:regulation of cell shape"/>
    <property type="evidence" value="ECO:0007669"/>
    <property type="project" value="UniProtKB-UniRule"/>
</dbReference>
<dbReference type="Pfam" id="PF03734">
    <property type="entry name" value="YkuD"/>
    <property type="match status" value="1"/>
</dbReference>
<dbReference type="PROSITE" id="PS00018">
    <property type="entry name" value="EF_HAND_1"/>
    <property type="match status" value="1"/>
</dbReference>
<gene>
    <name evidence="12" type="ORF">COV60_01945</name>
</gene>
<proteinExistence type="predicted"/>
<organism evidence="12 13">
    <name type="scientific">Candidatus Magasanikbacteria bacterium CG11_big_fil_rev_8_21_14_0_20_43_7</name>
    <dbReference type="NCBI Taxonomy" id="1974654"/>
    <lineage>
        <taxon>Bacteria</taxon>
        <taxon>Candidatus Magasanikiibacteriota</taxon>
    </lineage>
</organism>
<keyword evidence="9 10" id="KW-0961">Cell wall biogenesis/degradation</keyword>
<evidence type="ECO:0000313" key="12">
    <source>
        <dbReference type="EMBL" id="PIR03122.1"/>
    </source>
</evidence>
<keyword evidence="8 10" id="KW-0573">Peptidoglycan synthesis</keyword>
<evidence type="ECO:0000256" key="10">
    <source>
        <dbReference type="PROSITE-ProRule" id="PRU01373"/>
    </source>
</evidence>
<keyword evidence="4" id="KW-0808">Transferase</keyword>
<dbReference type="GO" id="GO:0071555">
    <property type="term" value="P:cell wall organization"/>
    <property type="evidence" value="ECO:0007669"/>
    <property type="project" value="UniProtKB-UniRule"/>
</dbReference>
<sequence>MGILAFCISPVFVYATLDTDNDGLSDEQESYYYTDPYTPDTDGDGYLDGIEVQMDYSPHLGDGKRMNESDFDKDGLNDWLERWFGSDSGVADTDENGETDYDAVMRGYSPVSGTTTVFAREVIVDRTYQRLYYNTDGVKIHNFPISTGNPGSETPKGDFVALRKIPDKRYVGPGYDLSGVKWNVEFKPMYYLHAAYWHNDFGLRTHSHGCVNMRESDAKIVFDYIDAGVPIRVVGETPMGYLVGT</sequence>
<evidence type="ECO:0000256" key="9">
    <source>
        <dbReference type="ARBA" id="ARBA00023316"/>
    </source>
</evidence>
<name>A0A2H0N2J2_9BACT</name>
<evidence type="ECO:0000259" key="11">
    <source>
        <dbReference type="PROSITE" id="PS52029"/>
    </source>
</evidence>
<evidence type="ECO:0000256" key="1">
    <source>
        <dbReference type="ARBA" id="ARBA00004613"/>
    </source>
</evidence>
<dbReference type="InterPro" id="IPR005490">
    <property type="entry name" value="LD_TPept_cat_dom"/>
</dbReference>
<dbReference type="SUPFAM" id="SSF141523">
    <property type="entry name" value="L,D-transpeptidase catalytic domain-like"/>
    <property type="match status" value="1"/>
</dbReference>
<dbReference type="PANTHER" id="PTHR30582:SF2">
    <property type="entry name" value="L,D-TRANSPEPTIDASE YCIB-RELATED"/>
    <property type="match status" value="1"/>
</dbReference>
<dbReference type="PANTHER" id="PTHR30582">
    <property type="entry name" value="L,D-TRANSPEPTIDASE"/>
    <property type="match status" value="1"/>
</dbReference>
<dbReference type="CDD" id="cd16913">
    <property type="entry name" value="YkuD_like"/>
    <property type="match status" value="1"/>
</dbReference>
<dbReference type="GO" id="GO:0016740">
    <property type="term" value="F:transferase activity"/>
    <property type="evidence" value="ECO:0007669"/>
    <property type="project" value="UniProtKB-KW"/>
</dbReference>
<dbReference type="InterPro" id="IPR018247">
    <property type="entry name" value="EF_Hand_1_Ca_BS"/>
</dbReference>
<evidence type="ECO:0000256" key="5">
    <source>
        <dbReference type="ARBA" id="ARBA00022729"/>
    </source>
</evidence>
<feature type="active site" description="Proton donor/acceptor" evidence="10">
    <location>
        <position position="193"/>
    </location>
</feature>
<evidence type="ECO:0000256" key="2">
    <source>
        <dbReference type="ARBA" id="ARBA00004752"/>
    </source>
</evidence>
<evidence type="ECO:0000256" key="4">
    <source>
        <dbReference type="ARBA" id="ARBA00022679"/>
    </source>
</evidence>
<reference evidence="12 13" key="1">
    <citation type="submission" date="2017-09" db="EMBL/GenBank/DDBJ databases">
        <title>Depth-based differentiation of microbial function through sediment-hosted aquifers and enrichment of novel symbionts in the deep terrestrial subsurface.</title>
        <authorList>
            <person name="Probst A.J."/>
            <person name="Ladd B."/>
            <person name="Jarett J.K."/>
            <person name="Geller-Mcgrath D.E."/>
            <person name="Sieber C.M."/>
            <person name="Emerson J.B."/>
            <person name="Anantharaman K."/>
            <person name="Thomas B.C."/>
            <person name="Malmstrom R."/>
            <person name="Stieglmeier M."/>
            <person name="Klingl A."/>
            <person name="Woyke T."/>
            <person name="Ryan C.M."/>
            <person name="Banfield J.F."/>
        </authorList>
    </citation>
    <scope>NUCLEOTIDE SEQUENCE [LARGE SCALE GENOMIC DNA]</scope>
    <source>
        <strain evidence="12">CG11_big_fil_rev_8_21_14_0_20_43_7</strain>
    </source>
</reference>
<keyword evidence="5" id="KW-0732">Signal</keyword>
<dbReference type="GO" id="GO:0018104">
    <property type="term" value="P:peptidoglycan-protein cross-linking"/>
    <property type="evidence" value="ECO:0007669"/>
    <property type="project" value="TreeGrafter"/>
</dbReference>
<dbReference type="Pfam" id="PF18884">
    <property type="entry name" value="TSP3_bac"/>
    <property type="match status" value="2"/>
</dbReference>
<evidence type="ECO:0000313" key="13">
    <source>
        <dbReference type="Proteomes" id="UP000229782"/>
    </source>
</evidence>
<keyword evidence="3" id="KW-0964">Secreted</keyword>
<evidence type="ECO:0000256" key="8">
    <source>
        <dbReference type="ARBA" id="ARBA00022984"/>
    </source>
</evidence>
<feature type="active site" description="Nucleophile" evidence="10">
    <location>
        <position position="210"/>
    </location>
</feature>
<dbReference type="GO" id="GO:0071972">
    <property type="term" value="F:peptidoglycan L,D-transpeptidase activity"/>
    <property type="evidence" value="ECO:0007669"/>
    <property type="project" value="TreeGrafter"/>
</dbReference>
<dbReference type="AlphaFoldDB" id="A0A2H0N2J2"/>
<keyword evidence="7 10" id="KW-0133">Cell shape</keyword>
<keyword evidence="6" id="KW-0106">Calcium</keyword>
<protein>
    <recommendedName>
        <fullName evidence="11">L,D-TPase catalytic domain-containing protein</fullName>
    </recommendedName>
</protein>
<evidence type="ECO:0000256" key="6">
    <source>
        <dbReference type="ARBA" id="ARBA00022837"/>
    </source>
</evidence>
<feature type="domain" description="L,D-TPase catalytic" evidence="11">
    <location>
        <begin position="120"/>
        <end position="234"/>
    </location>
</feature>
<dbReference type="UniPathway" id="UPA00219"/>